<name>D5P978_9MYCO</name>
<accession>D5P978</accession>
<gene>
    <name evidence="1" type="ORF">HMPREF0591_2752</name>
</gene>
<keyword evidence="2" id="KW-1185">Reference proteome</keyword>
<dbReference type="EMBL" id="ADNV01000221">
    <property type="protein sequence ID" value="EFG77360.1"/>
    <property type="molecule type" value="Genomic_DNA"/>
</dbReference>
<organism evidence="1 2">
    <name type="scientific">Mycobacterium parascrofulaceum ATCC BAA-614</name>
    <dbReference type="NCBI Taxonomy" id="525368"/>
    <lineage>
        <taxon>Bacteria</taxon>
        <taxon>Bacillati</taxon>
        <taxon>Actinomycetota</taxon>
        <taxon>Actinomycetes</taxon>
        <taxon>Mycobacteriales</taxon>
        <taxon>Mycobacteriaceae</taxon>
        <taxon>Mycobacterium</taxon>
        <taxon>Mycobacterium simiae complex</taxon>
    </lineage>
</organism>
<protein>
    <submittedName>
        <fullName evidence="1">Uncharacterized protein</fullName>
    </submittedName>
</protein>
<dbReference type="Proteomes" id="UP000003653">
    <property type="component" value="Unassembled WGS sequence"/>
</dbReference>
<evidence type="ECO:0000313" key="1">
    <source>
        <dbReference type="EMBL" id="EFG77360.1"/>
    </source>
</evidence>
<proteinExistence type="predicted"/>
<reference evidence="1 2" key="1">
    <citation type="submission" date="2010-04" db="EMBL/GenBank/DDBJ databases">
        <authorList>
            <person name="Muzny D."/>
            <person name="Qin X."/>
            <person name="Deng J."/>
            <person name="Jiang H."/>
            <person name="Liu Y."/>
            <person name="Qu J."/>
            <person name="Song X.-Z."/>
            <person name="Zhang L."/>
            <person name="Thornton R."/>
            <person name="Coyle M."/>
            <person name="Francisco L."/>
            <person name="Jackson L."/>
            <person name="Javaid M."/>
            <person name="Korchina V."/>
            <person name="Kovar C."/>
            <person name="Mata R."/>
            <person name="Mathew T."/>
            <person name="Ngo R."/>
            <person name="Nguyen L."/>
            <person name="Nguyen N."/>
            <person name="Okwuonu G."/>
            <person name="Ongeri F."/>
            <person name="Pham C."/>
            <person name="Simmons D."/>
            <person name="Wilczek-Boney K."/>
            <person name="Hale W."/>
            <person name="Jakkamsetti A."/>
            <person name="Pham P."/>
            <person name="Ruth R."/>
            <person name="San Lucas F."/>
            <person name="Warren J."/>
            <person name="Zhang J."/>
            <person name="Zhao Z."/>
            <person name="Zhou C."/>
            <person name="Zhu D."/>
            <person name="Lee S."/>
            <person name="Bess C."/>
            <person name="Blankenburg K."/>
            <person name="Forbes L."/>
            <person name="Fu Q."/>
            <person name="Gubbala S."/>
            <person name="Hirani K."/>
            <person name="Jayaseelan J.C."/>
            <person name="Lara F."/>
            <person name="Munidasa M."/>
            <person name="Palculict T."/>
            <person name="Patil S."/>
            <person name="Pu L.-L."/>
            <person name="Saada N."/>
            <person name="Tang L."/>
            <person name="Weissenberger G."/>
            <person name="Zhu Y."/>
            <person name="Hemphill L."/>
            <person name="Shang Y."/>
            <person name="Youmans B."/>
            <person name="Ayvaz T."/>
            <person name="Ross M."/>
            <person name="Santibanez J."/>
            <person name="Aqrawi P."/>
            <person name="Gross S."/>
            <person name="Joshi V."/>
            <person name="Fowler G."/>
            <person name="Nazareth L."/>
            <person name="Reid J."/>
            <person name="Worley K."/>
            <person name="Petrosino J."/>
            <person name="Highlander S."/>
            <person name="Gibbs R."/>
        </authorList>
    </citation>
    <scope>NUCLEOTIDE SEQUENCE [LARGE SCALE GENOMIC DNA]</scope>
    <source>
        <strain evidence="1 2">ATCC BAA-614</strain>
    </source>
</reference>
<comment type="caution">
    <text evidence="1">The sequence shown here is derived from an EMBL/GenBank/DDBJ whole genome shotgun (WGS) entry which is preliminary data.</text>
</comment>
<evidence type="ECO:0000313" key="2">
    <source>
        <dbReference type="Proteomes" id="UP000003653"/>
    </source>
</evidence>
<dbReference type="HOGENOM" id="CLU_3218889_0_0_11"/>
<dbReference type="AlphaFoldDB" id="D5P978"/>
<sequence>MVQPQPDIIRALEAIIRAARILLTRDMALNSDGSCGTELFARGP</sequence>